<reference evidence="1 2" key="1">
    <citation type="submission" date="2023-02" db="EMBL/GenBank/DDBJ databases">
        <title>LHISI_Scaffold_Assembly.</title>
        <authorList>
            <person name="Stuart O.P."/>
            <person name="Cleave R."/>
            <person name="Magrath M.J.L."/>
            <person name="Mikheyev A.S."/>
        </authorList>
    </citation>
    <scope>NUCLEOTIDE SEQUENCE [LARGE SCALE GENOMIC DNA]</scope>
    <source>
        <strain evidence="1">Daus_M_001</strain>
        <tissue evidence="1">Leg muscle</tissue>
    </source>
</reference>
<proteinExistence type="predicted"/>
<gene>
    <name evidence="1" type="ORF">PR048_001850</name>
</gene>
<dbReference type="Proteomes" id="UP001159363">
    <property type="component" value="Chromosome 1"/>
</dbReference>
<comment type="caution">
    <text evidence="1">The sequence shown here is derived from an EMBL/GenBank/DDBJ whole genome shotgun (WGS) entry which is preliminary data.</text>
</comment>
<name>A0ABQ9IIM0_9NEOP</name>
<evidence type="ECO:0000313" key="2">
    <source>
        <dbReference type="Proteomes" id="UP001159363"/>
    </source>
</evidence>
<evidence type="ECO:0000313" key="1">
    <source>
        <dbReference type="EMBL" id="KAJ8896506.1"/>
    </source>
</evidence>
<sequence length="124" mass="14013">MLRTYGEVCKSVHKLKGKVRRTTVEISESAPNITGNIRRKGRENISHLSLDMRRSLAISVRGQVTWTELVLQKEQRHTKSKNVGSGQGHLGGDKTHRLSDVAQVTENKVDSLYSLFQTNMKVNR</sequence>
<dbReference type="EMBL" id="JARBHB010000001">
    <property type="protein sequence ID" value="KAJ8896506.1"/>
    <property type="molecule type" value="Genomic_DNA"/>
</dbReference>
<keyword evidence="2" id="KW-1185">Reference proteome</keyword>
<accession>A0ABQ9IIM0</accession>
<organism evidence="1 2">
    <name type="scientific">Dryococelus australis</name>
    <dbReference type="NCBI Taxonomy" id="614101"/>
    <lineage>
        <taxon>Eukaryota</taxon>
        <taxon>Metazoa</taxon>
        <taxon>Ecdysozoa</taxon>
        <taxon>Arthropoda</taxon>
        <taxon>Hexapoda</taxon>
        <taxon>Insecta</taxon>
        <taxon>Pterygota</taxon>
        <taxon>Neoptera</taxon>
        <taxon>Polyneoptera</taxon>
        <taxon>Phasmatodea</taxon>
        <taxon>Verophasmatodea</taxon>
        <taxon>Anareolatae</taxon>
        <taxon>Phasmatidae</taxon>
        <taxon>Eurycanthinae</taxon>
        <taxon>Dryococelus</taxon>
    </lineage>
</organism>
<protein>
    <submittedName>
        <fullName evidence="1">Uncharacterized protein</fullName>
    </submittedName>
</protein>